<dbReference type="InterPro" id="IPR036388">
    <property type="entry name" value="WH-like_DNA-bd_sf"/>
</dbReference>
<evidence type="ECO:0000259" key="5">
    <source>
        <dbReference type="PROSITE" id="PS50931"/>
    </source>
</evidence>
<dbReference type="HOGENOM" id="CLU_039613_6_5_5"/>
<name>A1B7J2_PARDP</name>
<gene>
    <name evidence="6" type="ordered locus">Pden_3415</name>
</gene>
<dbReference type="PROSITE" id="PS50931">
    <property type="entry name" value="HTH_LYSR"/>
    <property type="match status" value="1"/>
</dbReference>
<evidence type="ECO:0000256" key="2">
    <source>
        <dbReference type="ARBA" id="ARBA00023015"/>
    </source>
</evidence>
<dbReference type="eggNOG" id="COG0583">
    <property type="taxonomic scope" value="Bacteria"/>
</dbReference>
<keyword evidence="3" id="KW-0238">DNA-binding</keyword>
<dbReference type="FunFam" id="1.10.10.10:FF:000001">
    <property type="entry name" value="LysR family transcriptional regulator"/>
    <property type="match status" value="1"/>
</dbReference>
<keyword evidence="7" id="KW-1185">Reference proteome</keyword>
<comment type="similarity">
    <text evidence="1">Belongs to the LysR transcriptional regulatory family.</text>
</comment>
<proteinExistence type="inferred from homology"/>
<reference evidence="7" key="1">
    <citation type="submission" date="2006-12" db="EMBL/GenBank/DDBJ databases">
        <title>Complete sequence of chromosome 2 of Paracoccus denitrificans PD1222.</title>
        <authorList>
            <person name="Copeland A."/>
            <person name="Lucas S."/>
            <person name="Lapidus A."/>
            <person name="Barry K."/>
            <person name="Detter J.C."/>
            <person name="Glavina del Rio T."/>
            <person name="Hammon N."/>
            <person name="Israni S."/>
            <person name="Dalin E."/>
            <person name="Tice H."/>
            <person name="Pitluck S."/>
            <person name="Munk A.C."/>
            <person name="Brettin T."/>
            <person name="Bruce D."/>
            <person name="Han C."/>
            <person name="Tapia R."/>
            <person name="Gilna P."/>
            <person name="Schmutz J."/>
            <person name="Larimer F."/>
            <person name="Land M."/>
            <person name="Hauser L."/>
            <person name="Kyrpides N."/>
            <person name="Lykidis A."/>
            <person name="Spiro S."/>
            <person name="Richardson D.J."/>
            <person name="Moir J.W.B."/>
            <person name="Ferguson S.J."/>
            <person name="van Spanning R.J.M."/>
            <person name="Richardson P."/>
        </authorList>
    </citation>
    <scope>NUCLEOTIDE SEQUENCE [LARGE SCALE GENOMIC DNA]</scope>
    <source>
        <strain evidence="7">Pd 1222</strain>
    </source>
</reference>
<keyword evidence="4" id="KW-0804">Transcription</keyword>
<evidence type="ECO:0000256" key="3">
    <source>
        <dbReference type="ARBA" id="ARBA00023125"/>
    </source>
</evidence>
<sequence>MQRQVALSESSALLSGALPKPPECRTAGGASGRCDFKPLPPGRPLCASCGSEHGFIDAPHACQNADRIGHAHDLDQTIAADIGRNVDRNITRSRQLKTLLAIVETGSFARAANRVALTPSAVSQQIQALENEVGVSLFNRENRPPTLTAAGQQMVEAAAELVRAAENAIDAISGRRIVGKFVIGSVRTSAIGLLPQAVSRVVANHPGLKIRLLVGNSENLVQDVYAGRLDAAIIAENSLSSRDLDWSPFIREPLFLIAPPGTPVVDVRQALSAFPFVRFRSNVPLARLIETELGRMNLPLNDIAEMDTISAVTACVENGLGVSIVPRIAAIERGVDLVMLPFGDPPVFRQIGLLQRPKGPRAGLIAELHEQLAQVSGEYGVPRPLS</sequence>
<dbReference type="PRINTS" id="PR00039">
    <property type="entry name" value="HTHLYSR"/>
</dbReference>
<dbReference type="EnsemblBacteria" id="ABL71486">
    <property type="protein sequence ID" value="ABL71486"/>
    <property type="gene ID" value="Pden_3415"/>
</dbReference>
<dbReference type="GO" id="GO:0003677">
    <property type="term" value="F:DNA binding"/>
    <property type="evidence" value="ECO:0007669"/>
    <property type="project" value="UniProtKB-KW"/>
</dbReference>
<dbReference type="CDD" id="cd08427">
    <property type="entry name" value="PBP2_LTTR_like_2"/>
    <property type="match status" value="1"/>
</dbReference>
<dbReference type="Gene3D" id="1.10.10.10">
    <property type="entry name" value="Winged helix-like DNA-binding domain superfamily/Winged helix DNA-binding domain"/>
    <property type="match status" value="1"/>
</dbReference>
<dbReference type="InterPro" id="IPR050950">
    <property type="entry name" value="HTH-type_LysR_regulators"/>
</dbReference>
<dbReference type="PANTHER" id="PTHR30419">
    <property type="entry name" value="HTH-TYPE TRANSCRIPTIONAL REGULATOR YBHD"/>
    <property type="match status" value="1"/>
</dbReference>
<dbReference type="GO" id="GO:0003700">
    <property type="term" value="F:DNA-binding transcription factor activity"/>
    <property type="evidence" value="ECO:0007669"/>
    <property type="project" value="InterPro"/>
</dbReference>
<dbReference type="STRING" id="318586.Pden_3415"/>
<dbReference type="SUPFAM" id="SSF46785">
    <property type="entry name" value="Winged helix' DNA-binding domain"/>
    <property type="match status" value="1"/>
</dbReference>
<keyword evidence="2" id="KW-0805">Transcription regulation</keyword>
<evidence type="ECO:0000313" key="6">
    <source>
        <dbReference type="EMBL" id="ABL71486.1"/>
    </source>
</evidence>
<dbReference type="Proteomes" id="UP000000361">
    <property type="component" value="Chromosome 2"/>
</dbReference>
<dbReference type="SUPFAM" id="SSF53850">
    <property type="entry name" value="Periplasmic binding protein-like II"/>
    <property type="match status" value="1"/>
</dbReference>
<accession>A1B7J2</accession>
<evidence type="ECO:0000256" key="4">
    <source>
        <dbReference type="ARBA" id="ARBA00023163"/>
    </source>
</evidence>
<dbReference type="Pfam" id="PF00126">
    <property type="entry name" value="HTH_1"/>
    <property type="match status" value="1"/>
</dbReference>
<dbReference type="GO" id="GO:0005829">
    <property type="term" value="C:cytosol"/>
    <property type="evidence" value="ECO:0007669"/>
    <property type="project" value="TreeGrafter"/>
</dbReference>
<dbReference type="AlphaFoldDB" id="A1B7J2"/>
<evidence type="ECO:0000256" key="1">
    <source>
        <dbReference type="ARBA" id="ARBA00009437"/>
    </source>
</evidence>
<dbReference type="EMBL" id="CP000490">
    <property type="protein sequence ID" value="ABL71486.1"/>
    <property type="molecule type" value="Genomic_DNA"/>
</dbReference>
<organism evidence="6 7">
    <name type="scientific">Paracoccus denitrificans (strain Pd 1222)</name>
    <dbReference type="NCBI Taxonomy" id="318586"/>
    <lineage>
        <taxon>Bacteria</taxon>
        <taxon>Pseudomonadati</taxon>
        <taxon>Pseudomonadota</taxon>
        <taxon>Alphaproteobacteria</taxon>
        <taxon>Rhodobacterales</taxon>
        <taxon>Paracoccaceae</taxon>
        <taxon>Paracoccus</taxon>
    </lineage>
</organism>
<dbReference type="Gene3D" id="3.40.190.10">
    <property type="entry name" value="Periplasmic binding protein-like II"/>
    <property type="match status" value="2"/>
</dbReference>
<protein>
    <submittedName>
        <fullName evidence="6">Transcriptional regulator, LysR family</fullName>
    </submittedName>
</protein>
<dbReference type="Pfam" id="PF03466">
    <property type="entry name" value="LysR_substrate"/>
    <property type="match status" value="1"/>
</dbReference>
<dbReference type="InterPro" id="IPR036390">
    <property type="entry name" value="WH_DNA-bd_sf"/>
</dbReference>
<evidence type="ECO:0000313" key="7">
    <source>
        <dbReference type="Proteomes" id="UP000000361"/>
    </source>
</evidence>
<dbReference type="InterPro" id="IPR005119">
    <property type="entry name" value="LysR_subst-bd"/>
</dbReference>
<dbReference type="InterPro" id="IPR000847">
    <property type="entry name" value="LysR_HTH_N"/>
</dbReference>
<dbReference type="KEGG" id="pde:Pden_3415"/>
<feature type="domain" description="HTH lysR-type" evidence="5">
    <location>
        <begin position="91"/>
        <end position="148"/>
    </location>
</feature>
<dbReference type="OrthoDB" id="9811588at2"/>